<proteinExistence type="predicted"/>
<dbReference type="EMBL" id="MLJW01000021">
    <property type="protein sequence ID" value="OIR10961.1"/>
    <property type="molecule type" value="Genomic_DNA"/>
</dbReference>
<keyword evidence="1" id="KW-0812">Transmembrane</keyword>
<evidence type="ECO:0000313" key="2">
    <source>
        <dbReference type="EMBL" id="OIR10961.1"/>
    </source>
</evidence>
<keyword evidence="1" id="KW-1133">Transmembrane helix</keyword>
<comment type="caution">
    <text evidence="2">The sequence shown here is derived from an EMBL/GenBank/DDBJ whole genome shotgun (WGS) entry which is preliminary data.</text>
</comment>
<feature type="transmembrane region" description="Helical" evidence="1">
    <location>
        <begin position="20"/>
        <end position="44"/>
    </location>
</feature>
<organism evidence="2">
    <name type="scientific">mine drainage metagenome</name>
    <dbReference type="NCBI Taxonomy" id="410659"/>
    <lineage>
        <taxon>unclassified sequences</taxon>
        <taxon>metagenomes</taxon>
        <taxon>ecological metagenomes</taxon>
    </lineage>
</organism>
<dbReference type="AlphaFoldDB" id="A0A1J5SR39"/>
<protein>
    <submittedName>
        <fullName evidence="2">Uncharacterized protein</fullName>
    </submittedName>
</protein>
<reference evidence="2" key="1">
    <citation type="submission" date="2016-10" db="EMBL/GenBank/DDBJ databases">
        <title>Sequence of Gallionella enrichment culture.</title>
        <authorList>
            <person name="Poehlein A."/>
            <person name="Muehling M."/>
            <person name="Daniel R."/>
        </authorList>
    </citation>
    <scope>NUCLEOTIDE SEQUENCE</scope>
</reference>
<evidence type="ECO:0000256" key="1">
    <source>
        <dbReference type="SAM" id="Phobius"/>
    </source>
</evidence>
<gene>
    <name evidence="2" type="ORF">GALL_71320</name>
</gene>
<sequence>MAKVNDDDVTYAYDFDDIPAWLRVALLILIAVTILSVGGCGTAMPVEQVKRQPPVADMVRPDPLPRQTDPSLGGIFKGYVNAAQKYRGCTDKLIELQDWINVDVGP</sequence>
<name>A0A1J5SR39_9ZZZZ</name>
<keyword evidence="1" id="KW-0472">Membrane</keyword>
<accession>A0A1J5SR39</accession>